<organism evidence="2 3">
    <name type="scientific">Candidatus Tenderia electrophaga</name>
    <dbReference type="NCBI Taxonomy" id="1748243"/>
    <lineage>
        <taxon>Bacteria</taxon>
        <taxon>Pseudomonadati</taxon>
        <taxon>Pseudomonadota</taxon>
        <taxon>Gammaproteobacteria</taxon>
        <taxon>Candidatus Tenderiales</taxon>
        <taxon>Candidatus Tenderiaceae</taxon>
        <taxon>Candidatus Tenderia</taxon>
    </lineage>
</organism>
<dbReference type="AlphaFoldDB" id="A0A0S2TDR5"/>
<reference evidence="2" key="1">
    <citation type="submission" date="2015-10" db="EMBL/GenBank/DDBJ databases">
        <title>Description of Candidatus Tenderia electrophaga gen. nov, sp. nov., an Uncultivated Electroautotroph from a Biocathode Enrichment.</title>
        <authorList>
            <person name="Eddie B.J."/>
            <person name="Malanoski A.P."/>
            <person name="Wang Z."/>
            <person name="Hall R.J."/>
            <person name="Oh S.D."/>
            <person name="Heiner C."/>
            <person name="Lin B."/>
            <person name="Strycharz-Glaven S.M."/>
        </authorList>
    </citation>
    <scope>NUCLEOTIDE SEQUENCE [LARGE SCALE GENOMIC DNA]</scope>
    <source>
        <strain evidence="2">NRL1</strain>
    </source>
</reference>
<gene>
    <name evidence="2" type="ORF">Tel_09035</name>
</gene>
<keyword evidence="3" id="KW-1185">Reference proteome</keyword>
<evidence type="ECO:0000313" key="3">
    <source>
        <dbReference type="Proteomes" id="UP000055136"/>
    </source>
</evidence>
<dbReference type="KEGG" id="tee:Tel_09035"/>
<protein>
    <submittedName>
        <fullName evidence="2">Uncharacterized protein</fullName>
    </submittedName>
</protein>
<evidence type="ECO:0000256" key="1">
    <source>
        <dbReference type="SAM" id="MobiDB-lite"/>
    </source>
</evidence>
<name>A0A0S2TDR5_9GAMM</name>
<dbReference type="Proteomes" id="UP000055136">
    <property type="component" value="Chromosome"/>
</dbReference>
<sequence>MLDLSAPTADAGCLLRLFGDRFVNVSAPQIKAPNDASRSLPTNAGYRPDDDPTAGPAISKVHRFSTFIVDGKRDLVQEVIDLVKNLLDKISIGSAANIEQAITDFVQQVQDLLSDAEIVWRQLVDWSYAKDKPAGNASYVFDRSVDAAASSTDLVTWTIVVRSTVENRTLGADISFDKADLMPGSAVLNTTQRAYVSSPKDRIDVSDEITVTVKFNGAGDKAKEIFRRLQAIVRQTIQFAQTATGGGTNTSGGNLVDRIADTLPTPADVFFRLGVFINGFGGGTAAPQQLSASAIDAQVRSLFNNWIDFITSTLSEEEAQVRVKALQHDVSCVTTTEMTRLIEEQTKHVLDEQLRRLNLPVGERLRLELDPGLEGERAFEAIPSTETDIRG</sequence>
<proteinExistence type="predicted"/>
<dbReference type="EMBL" id="CP013099">
    <property type="protein sequence ID" value="ALP53289.1"/>
    <property type="molecule type" value="Genomic_DNA"/>
</dbReference>
<feature type="region of interest" description="Disordered" evidence="1">
    <location>
        <begin position="33"/>
        <end position="57"/>
    </location>
</feature>
<accession>A0A0S2TDR5</accession>
<evidence type="ECO:0000313" key="2">
    <source>
        <dbReference type="EMBL" id="ALP53289.1"/>
    </source>
</evidence>